<keyword evidence="9" id="KW-0520">NAD</keyword>
<keyword evidence="7" id="KW-0547">Nucleotide-binding</keyword>
<keyword evidence="8" id="KW-0067">ATP-binding</keyword>
<evidence type="ECO:0000256" key="5">
    <source>
        <dbReference type="ARBA" id="ARBA00022679"/>
    </source>
</evidence>
<dbReference type="Gene3D" id="3.40.50.620">
    <property type="entry name" value="HUPs"/>
    <property type="match status" value="1"/>
</dbReference>
<evidence type="ECO:0000256" key="4">
    <source>
        <dbReference type="ARBA" id="ARBA00022642"/>
    </source>
</evidence>
<protein>
    <recommendedName>
        <fullName evidence="3">nicotinate-nucleotide adenylyltransferase</fullName>
        <ecNumber evidence="3">2.7.7.18</ecNumber>
    </recommendedName>
</protein>
<feature type="domain" description="Cytidyltransferase-like" evidence="11">
    <location>
        <begin position="920"/>
        <end position="1082"/>
    </location>
</feature>
<dbReference type="NCBIfam" id="TIGR00125">
    <property type="entry name" value="cyt_tran_rel"/>
    <property type="match status" value="1"/>
</dbReference>
<comment type="caution">
    <text evidence="12">The sequence shown here is derived from an EMBL/GenBank/DDBJ whole genome shotgun (WGS) entry which is preliminary data.</text>
</comment>
<dbReference type="PANTHER" id="PTHR39321">
    <property type="entry name" value="NICOTINATE-NUCLEOTIDE ADENYLYLTRANSFERASE-RELATED"/>
    <property type="match status" value="1"/>
</dbReference>
<dbReference type="InterPro" id="IPR014729">
    <property type="entry name" value="Rossmann-like_a/b/a_fold"/>
</dbReference>
<keyword evidence="6 12" id="KW-0548">Nucleotidyltransferase</keyword>
<dbReference type="GO" id="GO:0016779">
    <property type="term" value="F:nucleotidyltransferase activity"/>
    <property type="evidence" value="ECO:0007669"/>
    <property type="project" value="UniProtKB-KW"/>
</dbReference>
<comment type="pathway">
    <text evidence="2">Cofactor biosynthesis; NAD(+) biosynthesis; deamido-NAD(+) from nicotinate D-ribonucleotide: step 1/1.</text>
</comment>
<dbReference type="PANTHER" id="PTHR39321:SF3">
    <property type="entry name" value="PHOSPHOPANTETHEINE ADENYLYLTRANSFERASE"/>
    <property type="match status" value="1"/>
</dbReference>
<dbReference type="EMBL" id="JACSNV010000001">
    <property type="protein sequence ID" value="MBM6876822.1"/>
    <property type="molecule type" value="Genomic_DNA"/>
</dbReference>
<dbReference type="RefSeq" id="WP_205132271.1">
    <property type="nucleotide sequence ID" value="NZ_JACSNT010000001.1"/>
</dbReference>
<evidence type="ECO:0000256" key="7">
    <source>
        <dbReference type="ARBA" id="ARBA00022741"/>
    </source>
</evidence>
<dbReference type="SUPFAM" id="SSF48371">
    <property type="entry name" value="ARM repeat"/>
    <property type="match status" value="1"/>
</dbReference>
<dbReference type="InterPro" id="IPR004821">
    <property type="entry name" value="Cyt_trans-like"/>
</dbReference>
<dbReference type="Proteomes" id="UP000729290">
    <property type="component" value="Unassembled WGS sequence"/>
</dbReference>
<evidence type="ECO:0000256" key="9">
    <source>
        <dbReference type="ARBA" id="ARBA00023027"/>
    </source>
</evidence>
<dbReference type="InterPro" id="IPR005248">
    <property type="entry name" value="NadD/NMNAT"/>
</dbReference>
<accession>A0ABS2G8A6</accession>
<comment type="function">
    <text evidence="1">Catalyzes the reversible adenylation of nicotinate mononucleotide (NaMN) to nicotinic acid adenine dinucleotide (NaAD).</text>
</comment>
<sequence length="1616" mass="188135">MRKKQIQTIYRDLQALLTERDFLKDIKIRKKTVQAVMDRETWTAGIDKILSQEEVCCETVLELCRHAMEEISGASPEEGWLTYIYQYLIQKIYPHRDDLGLREDHGAAVYFYLACLRYFLKAEAERLPYSRIRNFDFASREEREGSPYLQEYESFLKAFEKEYLYELMRIGREIMPFDMLAHVAGVHHISMHIARQLVRAGIPVDLLLVSGAAAGHDIGKYGCRENEVRRIPYLHYYYTDVWFKHHELSSMGHIAANHSTWDLELDNLPVESLILIYADFRVKSRGYENGKEIMGFYSLEESFRVILNKLDNVDTAKENRYRHVYSRLEDFENYMISLGVNVDLTRCSLTPVTHKNHALLNVDETVDVFKHTAIDHNIRLMHKLSRELSFGDILEAARSTRDWKDSRAYLNIFAEYYTYMNQRQKQMSAAFLYELMFHREGDIRRQAADLLGEIIAHYDITYGKELPVDVNLVLDDTNSYEMWEKYLEMIIIPDHKMIDRHRRWMGYGLKRVVISLMENCRRENRKNYIQPVTQYYRRTHWNDETAFILLDTIASLPMELLSEEELKVYLDFMAYYAVSDSLEIRSAVLLNLKDMVSVFCRSEAMVEQIRQIVEAVPINGDVSLEYLLYTIREKYKLKCELRGVSSRHIFEDSRVVSDIFLDNLKAATPWKIKIVNISLLYDRILQGKEMPKLHVATHLSNLLKVSEQVSVRHYAGETLVKLAPMLSWDQRNEVAIELTKGLEIGEFEFSKYIPRYLGEFVMFLHPKELDEFLNDLQRLQSSTNERVASVALDTVGVMMQYYSAYRKRFPENIRVYEDRKKRILGMILKGFANYQENVKREAFWVVGHELFGQDLLTMREKKEMFAFMGKKMLMLIEKEEGSELTFFNHTAGWNFVYRFISDYLFAQKAFSFQEPQKIAFFPGTFDPFTLGHKEIAREIRDLGFTVYLALDEFSWSKKAQPHMVRRRILHMSVADEENIYLFPSDQPVNIANPQDLKKLRELFPGKEVNMVVGSDVVRNASSYKMEPEENSIMTFPHVIFRRTTGTGEGEQDDVSYDMIQNTVVELKLPMHFEDISSTRIRENIDHNRDISNLIDTVAQNYIYENGLYLREPQYKRLLQTRSVEIRNFENGREALQILHQSGGEPEKTEALSTALMEEGSLATIVFDQEGRGLIDGVMVYRYLPTTDLYREFDDIQIAGYIREETSGKIVLVTACYTHPHSKIADLQQILLTESLANCLSQDFTYAIFSPRTGTALPKYRDILERQGFVPLPVQTPKREIYVVDMKNPITFYNNVQTAIKEPFNTNPRVLQVLDEAHHRFQRALTKLYPGELVISFNAGIMYNRLIELITKANDVPKEVLPVRTLGKKMCVPFGKILKGIAIPNTVTKMLHTEKIFASDIHAFKIAEFPEYLPLQSQVKTIKSFRRPVILVDDYLHKGYRIRELDPLFKQEQVEIDRLVIGIVSGRGKDLMQIQGRKVDSAYFIPSLRVWFVETSMYPFIGGDGVEQQHPKKSGLNGINLILPYVMPGFMPGASKESVYDLSMVCLQNAKEILSVLEEEYQALFERSLTLGRLSEVIISPRMPDRGDCMVYDSHLAASVYVENDIEQLVRLQHLVK</sequence>
<evidence type="ECO:0000256" key="2">
    <source>
        <dbReference type="ARBA" id="ARBA00005019"/>
    </source>
</evidence>
<evidence type="ECO:0000259" key="11">
    <source>
        <dbReference type="Pfam" id="PF01467"/>
    </source>
</evidence>
<comment type="catalytic activity">
    <reaction evidence="10">
        <text>nicotinate beta-D-ribonucleotide + ATP + H(+) = deamido-NAD(+) + diphosphate</text>
        <dbReference type="Rhea" id="RHEA:22860"/>
        <dbReference type="ChEBI" id="CHEBI:15378"/>
        <dbReference type="ChEBI" id="CHEBI:30616"/>
        <dbReference type="ChEBI" id="CHEBI:33019"/>
        <dbReference type="ChEBI" id="CHEBI:57502"/>
        <dbReference type="ChEBI" id="CHEBI:58437"/>
        <dbReference type="EC" id="2.7.7.18"/>
    </reaction>
</comment>
<dbReference type="Pfam" id="PF01467">
    <property type="entry name" value="CTP_transf_like"/>
    <property type="match status" value="1"/>
</dbReference>
<evidence type="ECO:0000313" key="13">
    <source>
        <dbReference type="Proteomes" id="UP000729290"/>
    </source>
</evidence>
<reference evidence="12 13" key="1">
    <citation type="journal article" date="2021" name="Sci. Rep.">
        <title>The distribution of antibiotic resistance genes in chicken gut microbiota commensals.</title>
        <authorList>
            <person name="Juricova H."/>
            <person name="Matiasovicova J."/>
            <person name="Kubasova T."/>
            <person name="Cejkova D."/>
            <person name="Rychlik I."/>
        </authorList>
    </citation>
    <scope>NUCLEOTIDE SEQUENCE [LARGE SCALE GENOMIC DNA]</scope>
    <source>
        <strain evidence="12 13">An431b</strain>
    </source>
</reference>
<keyword evidence="13" id="KW-1185">Reference proteome</keyword>
<evidence type="ECO:0000256" key="8">
    <source>
        <dbReference type="ARBA" id="ARBA00022840"/>
    </source>
</evidence>
<keyword evidence="4" id="KW-0662">Pyridine nucleotide biosynthesis</keyword>
<evidence type="ECO:0000256" key="10">
    <source>
        <dbReference type="ARBA" id="ARBA00048721"/>
    </source>
</evidence>
<name>A0ABS2G8A6_9FIRM</name>
<organism evidence="12 13">
    <name type="scientific">Anaerotignum lactatifermentans</name>
    <dbReference type="NCBI Taxonomy" id="160404"/>
    <lineage>
        <taxon>Bacteria</taxon>
        <taxon>Bacillati</taxon>
        <taxon>Bacillota</taxon>
        <taxon>Clostridia</taxon>
        <taxon>Lachnospirales</taxon>
        <taxon>Anaerotignaceae</taxon>
        <taxon>Anaerotignum</taxon>
    </lineage>
</organism>
<gene>
    <name evidence="12" type="ORF">H9X83_01420</name>
</gene>
<dbReference type="EC" id="2.7.7.18" evidence="3"/>
<proteinExistence type="predicted"/>
<keyword evidence="5" id="KW-0808">Transferase</keyword>
<evidence type="ECO:0000313" key="12">
    <source>
        <dbReference type="EMBL" id="MBM6876822.1"/>
    </source>
</evidence>
<evidence type="ECO:0000256" key="6">
    <source>
        <dbReference type="ARBA" id="ARBA00022695"/>
    </source>
</evidence>
<dbReference type="InterPro" id="IPR016024">
    <property type="entry name" value="ARM-type_fold"/>
</dbReference>
<dbReference type="SUPFAM" id="SSF52374">
    <property type="entry name" value="Nucleotidylyl transferase"/>
    <property type="match status" value="1"/>
</dbReference>
<evidence type="ECO:0000256" key="1">
    <source>
        <dbReference type="ARBA" id="ARBA00002324"/>
    </source>
</evidence>
<dbReference type="SUPFAM" id="SSF109604">
    <property type="entry name" value="HD-domain/PDEase-like"/>
    <property type="match status" value="1"/>
</dbReference>
<evidence type="ECO:0000256" key="3">
    <source>
        <dbReference type="ARBA" id="ARBA00012389"/>
    </source>
</evidence>